<evidence type="ECO:0000256" key="2">
    <source>
        <dbReference type="ARBA" id="ARBA00022908"/>
    </source>
</evidence>
<dbReference type="GO" id="GO:0006310">
    <property type="term" value="P:DNA recombination"/>
    <property type="evidence" value="ECO:0007669"/>
    <property type="project" value="UniProtKB-KW"/>
</dbReference>
<dbReference type="Gene3D" id="1.10.443.10">
    <property type="entry name" value="Intergrase catalytic core"/>
    <property type="match status" value="1"/>
</dbReference>
<dbReference type="GO" id="GO:0015074">
    <property type="term" value="P:DNA integration"/>
    <property type="evidence" value="ECO:0007669"/>
    <property type="project" value="UniProtKB-KW"/>
</dbReference>
<gene>
    <name evidence="7" type="ORF">D3872_10765</name>
    <name evidence="6" type="ORF">D3872_18815</name>
</gene>
<evidence type="ECO:0000313" key="6">
    <source>
        <dbReference type="EMBL" id="RJG11619.1"/>
    </source>
</evidence>
<accession>A0A418XGM9</accession>
<dbReference type="AlphaFoldDB" id="A0A418XGM9"/>
<keyword evidence="2" id="KW-0229">DNA integration</keyword>
<keyword evidence="3" id="KW-0238">DNA-binding</keyword>
<proteinExistence type="inferred from homology"/>
<organism evidence="6 8">
    <name type="scientific">Massilia cavernae</name>
    <dbReference type="NCBI Taxonomy" id="2320864"/>
    <lineage>
        <taxon>Bacteria</taxon>
        <taxon>Pseudomonadati</taxon>
        <taxon>Pseudomonadota</taxon>
        <taxon>Betaproteobacteria</taxon>
        <taxon>Burkholderiales</taxon>
        <taxon>Oxalobacteraceae</taxon>
        <taxon>Telluria group</taxon>
        <taxon>Massilia</taxon>
    </lineage>
</organism>
<keyword evidence="8" id="KW-1185">Reference proteome</keyword>
<dbReference type="PANTHER" id="PTHR30349:SF41">
    <property type="entry name" value="INTEGRASE_RECOMBINASE PROTEIN MJ0367-RELATED"/>
    <property type="match status" value="1"/>
</dbReference>
<reference evidence="6 8" key="1">
    <citation type="submission" date="2018-09" db="EMBL/GenBank/DDBJ databases">
        <authorList>
            <person name="Zhu H."/>
        </authorList>
    </citation>
    <scope>NUCLEOTIDE SEQUENCE [LARGE SCALE GENOMIC DNA]</scope>
    <source>
        <strain evidence="6 8">K1S02-61</strain>
    </source>
</reference>
<keyword evidence="4" id="KW-0233">DNA recombination</keyword>
<evidence type="ECO:0000256" key="3">
    <source>
        <dbReference type="ARBA" id="ARBA00023125"/>
    </source>
</evidence>
<dbReference type="GO" id="GO:0003677">
    <property type="term" value="F:DNA binding"/>
    <property type="evidence" value="ECO:0007669"/>
    <property type="project" value="UniProtKB-KW"/>
</dbReference>
<dbReference type="PROSITE" id="PS51898">
    <property type="entry name" value="TYR_RECOMBINASE"/>
    <property type="match status" value="1"/>
</dbReference>
<comment type="caution">
    <text evidence="6">The sequence shown here is derived from an EMBL/GenBank/DDBJ whole genome shotgun (WGS) entry which is preliminary data.</text>
</comment>
<dbReference type="EMBL" id="QYUP01000145">
    <property type="protein sequence ID" value="RJG11619.1"/>
    <property type="molecule type" value="Genomic_DNA"/>
</dbReference>
<dbReference type="EMBL" id="QYUP01000107">
    <property type="protein sequence ID" value="RJG16596.1"/>
    <property type="molecule type" value="Genomic_DNA"/>
</dbReference>
<evidence type="ECO:0000256" key="1">
    <source>
        <dbReference type="ARBA" id="ARBA00008857"/>
    </source>
</evidence>
<feature type="domain" description="Tyr recombinase" evidence="5">
    <location>
        <begin position="241"/>
        <end position="444"/>
    </location>
</feature>
<sequence>MGESFMRTWPGTDDDSINRHLQQLQVRRPRTIIVYRCILVGFQRFVIKHKCESPVRQLTIEAWLHDRATQWPMHLVLHRTRIVDRFLDFLANEGTIPANPLFQLRVRYGQRTSMPVVRALLAPKPEEALEMLRPQPHFASFLGDLMRHHIELMQALGERYDTQAARFLRFDRFLQGRLDLTGQPLAILLRQWAIANPTLEHAWECDELGRNLAKAWRRVDPTIVMPSPDRRLKCQVERQRRQPYIYTPEEIRHLLDVALQFPSPRATLRPLTLYTMLVLAYCAGLRVSEIVHLDLGDVNLKDGEIAIRDTKFFKSRTLPLTHSALAALGEYLDARRMAGAPQHGSSGLFWHEQHAGRYSHVMTEKLLVRVLRFAGMKPETGRVGPRIHDLRHAFVVNRMLTWYREGINPQTRLPYLATYLGHKDINSTLVYLTITQELLQQASGRFRAFGAHNLHADEGER</sequence>
<dbReference type="Proteomes" id="UP000284006">
    <property type="component" value="Unassembled WGS sequence"/>
</dbReference>
<evidence type="ECO:0000313" key="8">
    <source>
        <dbReference type="Proteomes" id="UP000284006"/>
    </source>
</evidence>
<dbReference type="PANTHER" id="PTHR30349">
    <property type="entry name" value="PHAGE INTEGRASE-RELATED"/>
    <property type="match status" value="1"/>
</dbReference>
<comment type="similarity">
    <text evidence="1">Belongs to the 'phage' integrase family.</text>
</comment>
<dbReference type="InterPro" id="IPR011010">
    <property type="entry name" value="DNA_brk_join_enz"/>
</dbReference>
<evidence type="ECO:0000259" key="5">
    <source>
        <dbReference type="PROSITE" id="PS51898"/>
    </source>
</evidence>
<evidence type="ECO:0000256" key="4">
    <source>
        <dbReference type="ARBA" id="ARBA00023172"/>
    </source>
</evidence>
<dbReference type="InterPro" id="IPR013762">
    <property type="entry name" value="Integrase-like_cat_sf"/>
</dbReference>
<name>A0A418XGM9_9BURK</name>
<dbReference type="InterPro" id="IPR050090">
    <property type="entry name" value="Tyrosine_recombinase_XerCD"/>
</dbReference>
<evidence type="ECO:0000313" key="7">
    <source>
        <dbReference type="EMBL" id="RJG16596.1"/>
    </source>
</evidence>
<protein>
    <submittedName>
        <fullName evidence="6">Integrase</fullName>
    </submittedName>
</protein>
<dbReference type="SUPFAM" id="SSF56349">
    <property type="entry name" value="DNA breaking-rejoining enzymes"/>
    <property type="match status" value="1"/>
</dbReference>
<dbReference type="InterPro" id="IPR002104">
    <property type="entry name" value="Integrase_catalytic"/>
</dbReference>
<dbReference type="Pfam" id="PF00589">
    <property type="entry name" value="Phage_integrase"/>
    <property type="match status" value="1"/>
</dbReference>
<dbReference type="OrthoDB" id="662444at2"/>